<dbReference type="AlphaFoldDB" id="A0AB33BXA8"/>
<evidence type="ECO:0000313" key="1">
    <source>
        <dbReference type="EMBL" id="ARI82499.1"/>
    </source>
</evidence>
<dbReference type="Proteomes" id="UP000192439">
    <property type="component" value="Chromosome"/>
</dbReference>
<dbReference type="EMBL" id="CP020771">
    <property type="protein sequence ID" value="ARI82499.1"/>
    <property type="molecule type" value="Genomic_DNA"/>
</dbReference>
<reference evidence="1 2" key="1">
    <citation type="journal article" date="2018" name="Harmful Algae">
        <title>The highly heterogeneous methylated genomes and diverse restriction-modification systems of bloom-forming Microcystis.</title>
        <authorList>
            <person name="Zhao L."/>
            <person name="Song Y."/>
            <person name="Li L."/>
            <person name="Gan N."/>
            <person name="Brand J.J."/>
            <person name="Song L."/>
        </authorList>
    </citation>
    <scope>NUCLEOTIDE SEQUENCE [LARGE SCALE GENOMIC DNA]</scope>
    <source>
        <strain evidence="1 2">PCC 7806SL</strain>
    </source>
</reference>
<accession>A0AB33BXA8</accession>
<keyword evidence="2" id="KW-1185">Reference proteome</keyword>
<evidence type="ECO:0000313" key="2">
    <source>
        <dbReference type="Proteomes" id="UP000192439"/>
    </source>
</evidence>
<name>A0AB33BXA8_MICA7</name>
<proteinExistence type="predicted"/>
<sequence>MARSGQDWFHPLNNNQNMRILRKMQEFIGDFRGIESLKAER</sequence>
<gene>
    <name evidence="1" type="ORF">BH695_3220</name>
</gene>
<dbReference type="RefSeq" id="WP_002739813.1">
    <property type="nucleotide sequence ID" value="NZ_CP020771.1"/>
</dbReference>
<protein>
    <submittedName>
        <fullName evidence="1">Uncharacterized protein</fullName>
    </submittedName>
</protein>
<organism evidence="1 2">
    <name type="scientific">Microcystis aeruginosa PCC 7806SL</name>
    <dbReference type="NCBI Taxonomy" id="1903187"/>
    <lineage>
        <taxon>Bacteria</taxon>
        <taxon>Bacillati</taxon>
        <taxon>Cyanobacteriota</taxon>
        <taxon>Cyanophyceae</taxon>
        <taxon>Oscillatoriophycideae</taxon>
        <taxon>Chroococcales</taxon>
        <taxon>Microcystaceae</taxon>
        <taxon>Microcystis</taxon>
    </lineage>
</organism>